<reference evidence="2 3" key="1">
    <citation type="submission" date="2016-07" db="EMBL/GenBank/DDBJ databases">
        <title>Pervasive Adenine N6-methylation of Active Genes in Fungi.</title>
        <authorList>
            <consortium name="DOE Joint Genome Institute"/>
            <person name="Mondo S.J."/>
            <person name="Dannebaum R.O."/>
            <person name="Kuo R.C."/>
            <person name="Labutti K."/>
            <person name="Haridas S."/>
            <person name="Kuo A."/>
            <person name="Salamov A."/>
            <person name="Ahrendt S.R."/>
            <person name="Lipzen A."/>
            <person name="Sullivan W."/>
            <person name="Andreopoulos W.B."/>
            <person name="Clum A."/>
            <person name="Lindquist E."/>
            <person name="Daum C."/>
            <person name="Ramamoorthy G.K."/>
            <person name="Gryganskyi A."/>
            <person name="Culley D."/>
            <person name="Magnuson J.K."/>
            <person name="James T.Y."/>
            <person name="O'Malley M.A."/>
            <person name="Stajich J.E."/>
            <person name="Spatafora J.W."/>
            <person name="Visel A."/>
            <person name="Grigoriev I.V."/>
        </authorList>
    </citation>
    <scope>NUCLEOTIDE SEQUENCE [LARGE SCALE GENOMIC DNA]</scope>
    <source>
        <strain evidence="2 3">NRRL 2496</strain>
    </source>
</reference>
<evidence type="ECO:0000313" key="3">
    <source>
        <dbReference type="Proteomes" id="UP000242180"/>
    </source>
</evidence>
<keyword evidence="1" id="KW-0812">Transmembrane</keyword>
<dbReference type="Proteomes" id="UP000242180">
    <property type="component" value="Unassembled WGS sequence"/>
</dbReference>
<keyword evidence="3" id="KW-1185">Reference proteome</keyword>
<comment type="caution">
    <text evidence="2">The sequence shown here is derived from an EMBL/GenBank/DDBJ whole genome shotgun (WGS) entry which is preliminary data.</text>
</comment>
<proteinExistence type="predicted"/>
<evidence type="ECO:0000313" key="2">
    <source>
        <dbReference type="EMBL" id="ORY92129.1"/>
    </source>
</evidence>
<dbReference type="InParanoid" id="A0A1X2H304"/>
<dbReference type="AlphaFoldDB" id="A0A1X2H304"/>
<organism evidence="2 3">
    <name type="scientific">Syncephalastrum racemosum</name>
    <name type="common">Filamentous fungus</name>
    <dbReference type="NCBI Taxonomy" id="13706"/>
    <lineage>
        <taxon>Eukaryota</taxon>
        <taxon>Fungi</taxon>
        <taxon>Fungi incertae sedis</taxon>
        <taxon>Mucoromycota</taxon>
        <taxon>Mucoromycotina</taxon>
        <taxon>Mucoromycetes</taxon>
        <taxon>Mucorales</taxon>
        <taxon>Syncephalastraceae</taxon>
        <taxon>Syncephalastrum</taxon>
    </lineage>
</organism>
<dbReference type="EMBL" id="MCGN01000010">
    <property type="protein sequence ID" value="ORY92129.1"/>
    <property type="molecule type" value="Genomic_DNA"/>
</dbReference>
<gene>
    <name evidence="2" type="ORF">BCR43DRAFT_497839</name>
</gene>
<name>A0A1X2H304_SYNRA</name>
<feature type="transmembrane region" description="Helical" evidence="1">
    <location>
        <begin position="61"/>
        <end position="78"/>
    </location>
</feature>
<keyword evidence="1" id="KW-1133">Transmembrane helix</keyword>
<sequence length="104" mass="12392">MDKQKRHLYLKIGATIHYGMVQHNNIYLHRPMVFLALAWHGHALRRAEKQASLHISFKKRFSSFFFFLLTLLLLRSLFSHVCRQRHCQFISSGFGQGDQNSRYR</sequence>
<evidence type="ECO:0000256" key="1">
    <source>
        <dbReference type="SAM" id="Phobius"/>
    </source>
</evidence>
<accession>A0A1X2H304</accession>
<protein>
    <submittedName>
        <fullName evidence="2">Uncharacterized protein</fullName>
    </submittedName>
</protein>
<keyword evidence="1" id="KW-0472">Membrane</keyword>